<keyword evidence="3" id="KW-1185">Reference proteome</keyword>
<evidence type="ECO:0000256" key="1">
    <source>
        <dbReference type="SAM" id="MobiDB-lite"/>
    </source>
</evidence>
<dbReference type="OrthoDB" id="9791091at2"/>
<dbReference type="KEGG" id="dalk:DSCA_52080"/>
<dbReference type="PANTHER" id="PTHR34547">
    <property type="entry name" value="YACP-LIKE NYN DOMAIN PROTEIN"/>
    <property type="match status" value="1"/>
</dbReference>
<dbReference type="InterPro" id="IPR010298">
    <property type="entry name" value="YacP-like"/>
</dbReference>
<name>A0A5K7YRD4_9BACT</name>
<dbReference type="RefSeq" id="WP_155319143.1">
    <property type="nucleotide sequence ID" value="NZ_AP021874.1"/>
</dbReference>
<evidence type="ECO:0000313" key="3">
    <source>
        <dbReference type="Proteomes" id="UP000427906"/>
    </source>
</evidence>
<evidence type="ECO:0000313" key="2">
    <source>
        <dbReference type="EMBL" id="BBO71278.1"/>
    </source>
</evidence>
<accession>A0A5K7YRD4</accession>
<sequence length="174" mass="19157">MAIHIIIDGYNLIRRSPELAGLDRQDLQLGREALVDLLAAYKKLKPHKITVVFDGSAEPTLYGSRDRAKGIAIRYSHGGESADDVIRRMANREKAKALVVSSDREVMSAAEAAGATVMDSAAFEDKIAMARYLAVKGDGEAIESSGWVPTTRKKGPSRRLPKRKRRARARVEKL</sequence>
<evidence type="ECO:0008006" key="4">
    <source>
        <dbReference type="Google" id="ProtNLM"/>
    </source>
</evidence>
<dbReference type="Proteomes" id="UP000427906">
    <property type="component" value="Chromosome"/>
</dbReference>
<dbReference type="AlphaFoldDB" id="A0A5K7YRD4"/>
<gene>
    <name evidence="2" type="ORF">DSCA_52080</name>
</gene>
<organism evidence="2 3">
    <name type="scientific">Desulfosarcina alkanivorans</name>
    <dbReference type="NCBI Taxonomy" id="571177"/>
    <lineage>
        <taxon>Bacteria</taxon>
        <taxon>Pseudomonadati</taxon>
        <taxon>Thermodesulfobacteriota</taxon>
        <taxon>Desulfobacteria</taxon>
        <taxon>Desulfobacterales</taxon>
        <taxon>Desulfosarcinaceae</taxon>
        <taxon>Desulfosarcina</taxon>
    </lineage>
</organism>
<feature type="region of interest" description="Disordered" evidence="1">
    <location>
        <begin position="144"/>
        <end position="174"/>
    </location>
</feature>
<feature type="compositionally biased region" description="Basic residues" evidence="1">
    <location>
        <begin position="151"/>
        <end position="168"/>
    </location>
</feature>
<protein>
    <recommendedName>
        <fullName evidence="4">YacP-like NYN domain protein</fullName>
    </recommendedName>
</protein>
<dbReference type="PANTHER" id="PTHR34547:SF1">
    <property type="entry name" value="YACP-LIKE NYN DOMAIN PROTEIN"/>
    <property type="match status" value="1"/>
</dbReference>
<dbReference type="EMBL" id="AP021874">
    <property type="protein sequence ID" value="BBO71278.1"/>
    <property type="molecule type" value="Genomic_DNA"/>
</dbReference>
<reference evidence="2 3" key="1">
    <citation type="submission" date="2019-11" db="EMBL/GenBank/DDBJ databases">
        <title>Comparative genomics of hydrocarbon-degrading Desulfosarcina strains.</title>
        <authorList>
            <person name="Watanabe M."/>
            <person name="Kojima H."/>
            <person name="Fukui M."/>
        </authorList>
    </citation>
    <scope>NUCLEOTIDE SEQUENCE [LARGE SCALE GENOMIC DNA]</scope>
    <source>
        <strain evidence="2 3">PL12</strain>
    </source>
</reference>
<dbReference type="Pfam" id="PF05991">
    <property type="entry name" value="NYN_YacP"/>
    <property type="match status" value="1"/>
</dbReference>
<proteinExistence type="predicted"/>